<evidence type="ECO:0000313" key="9">
    <source>
        <dbReference type="EMBL" id="MDT0429010.1"/>
    </source>
</evidence>
<keyword evidence="5" id="KW-0175">Coiled coil</keyword>
<evidence type="ECO:0000256" key="7">
    <source>
        <dbReference type="SAM" id="SignalP"/>
    </source>
</evidence>
<comment type="caution">
    <text evidence="9">The sequence shown here is derived from an EMBL/GenBank/DDBJ whole genome shotgun (WGS) entry which is preliminary data.</text>
</comment>
<reference evidence="10" key="1">
    <citation type="submission" date="2023-07" db="EMBL/GenBank/DDBJ databases">
        <title>30 novel species of actinomycetes from the DSMZ collection.</title>
        <authorList>
            <person name="Nouioui I."/>
        </authorList>
    </citation>
    <scope>NUCLEOTIDE SEQUENCE [LARGE SCALE GENOMIC DNA]</scope>
    <source>
        <strain evidence="10">DSM 41770</strain>
    </source>
</reference>
<keyword evidence="2" id="KW-0645">Protease</keyword>
<dbReference type="InterPro" id="IPR000064">
    <property type="entry name" value="NLP_P60_dom"/>
</dbReference>
<evidence type="ECO:0000256" key="3">
    <source>
        <dbReference type="ARBA" id="ARBA00022801"/>
    </source>
</evidence>
<feature type="signal peptide" evidence="7">
    <location>
        <begin position="1"/>
        <end position="25"/>
    </location>
</feature>
<protein>
    <submittedName>
        <fullName evidence="9">NlpC/P60 family protein</fullName>
    </submittedName>
</protein>
<dbReference type="Gene3D" id="3.90.1720.10">
    <property type="entry name" value="endopeptidase domain like (from Nostoc punctiforme)"/>
    <property type="match status" value="1"/>
</dbReference>
<accession>A0ABU2RJJ1</accession>
<dbReference type="PANTHER" id="PTHR47359:SF3">
    <property type="entry name" value="NLP_P60 DOMAIN-CONTAINING PROTEIN-RELATED"/>
    <property type="match status" value="1"/>
</dbReference>
<evidence type="ECO:0000256" key="5">
    <source>
        <dbReference type="SAM" id="Coils"/>
    </source>
</evidence>
<keyword evidence="3" id="KW-0378">Hydrolase</keyword>
<organism evidence="9 10">
    <name type="scientific">Streptomyces salyersiae</name>
    <dbReference type="NCBI Taxonomy" id="3075530"/>
    <lineage>
        <taxon>Bacteria</taxon>
        <taxon>Bacillati</taxon>
        <taxon>Actinomycetota</taxon>
        <taxon>Actinomycetes</taxon>
        <taxon>Kitasatosporales</taxon>
        <taxon>Streptomycetaceae</taxon>
        <taxon>Streptomyces</taxon>
    </lineage>
</organism>
<feature type="compositionally biased region" description="Pro residues" evidence="6">
    <location>
        <begin position="28"/>
        <end position="38"/>
    </location>
</feature>
<feature type="chain" id="PRO_5046078862" evidence="7">
    <location>
        <begin position="26"/>
        <end position="390"/>
    </location>
</feature>
<gene>
    <name evidence="9" type="ORF">RM649_15310</name>
</gene>
<feature type="coiled-coil region" evidence="5">
    <location>
        <begin position="64"/>
        <end position="101"/>
    </location>
</feature>
<keyword evidence="10" id="KW-1185">Reference proteome</keyword>
<dbReference type="SUPFAM" id="SSF54001">
    <property type="entry name" value="Cysteine proteinases"/>
    <property type="match status" value="1"/>
</dbReference>
<dbReference type="PANTHER" id="PTHR47359">
    <property type="entry name" value="PEPTIDOGLYCAN DL-ENDOPEPTIDASE CWLO"/>
    <property type="match status" value="1"/>
</dbReference>
<proteinExistence type="inferred from homology"/>
<comment type="similarity">
    <text evidence="1">Belongs to the peptidase C40 family.</text>
</comment>
<dbReference type="EMBL" id="JAVREX010000005">
    <property type="protein sequence ID" value="MDT0429010.1"/>
    <property type="molecule type" value="Genomic_DNA"/>
</dbReference>
<evidence type="ECO:0000256" key="4">
    <source>
        <dbReference type="ARBA" id="ARBA00022807"/>
    </source>
</evidence>
<dbReference type="RefSeq" id="WP_311656891.1">
    <property type="nucleotide sequence ID" value="NZ_JAVREX010000005.1"/>
</dbReference>
<evidence type="ECO:0000256" key="2">
    <source>
        <dbReference type="ARBA" id="ARBA00022670"/>
    </source>
</evidence>
<dbReference type="PROSITE" id="PS51935">
    <property type="entry name" value="NLPC_P60"/>
    <property type="match status" value="1"/>
</dbReference>
<evidence type="ECO:0000256" key="1">
    <source>
        <dbReference type="ARBA" id="ARBA00007074"/>
    </source>
</evidence>
<keyword evidence="4" id="KW-0788">Thiol protease</keyword>
<dbReference type="InterPro" id="IPR038765">
    <property type="entry name" value="Papain-like_cys_pep_sf"/>
</dbReference>
<dbReference type="InterPro" id="IPR051794">
    <property type="entry name" value="PG_Endopeptidase_C40"/>
</dbReference>
<dbReference type="Pfam" id="PF00877">
    <property type="entry name" value="NLPC_P60"/>
    <property type="match status" value="1"/>
</dbReference>
<evidence type="ECO:0000259" key="8">
    <source>
        <dbReference type="PROSITE" id="PS51935"/>
    </source>
</evidence>
<name>A0ABU2RJJ1_9ACTN</name>
<feature type="region of interest" description="Disordered" evidence="6">
    <location>
        <begin position="350"/>
        <end position="390"/>
    </location>
</feature>
<evidence type="ECO:0000256" key="6">
    <source>
        <dbReference type="SAM" id="MobiDB-lite"/>
    </source>
</evidence>
<dbReference type="Proteomes" id="UP001183777">
    <property type="component" value="Unassembled WGS sequence"/>
</dbReference>
<keyword evidence="7" id="KW-0732">Signal</keyword>
<feature type="domain" description="NlpC/P60" evidence="8">
    <location>
        <begin position="244"/>
        <end position="365"/>
    </location>
</feature>
<feature type="region of interest" description="Disordered" evidence="6">
    <location>
        <begin position="23"/>
        <end position="48"/>
    </location>
</feature>
<evidence type="ECO:0000313" key="10">
    <source>
        <dbReference type="Proteomes" id="UP001183777"/>
    </source>
</evidence>
<sequence length="390" mass="41453">MSGRLVRILCTAATAAVVAASPALAEPAPAPSPSPSPGPASGAAAREKAPQDVSALLKRLQTLYLEAEKAGERYNATAEALKKKTAEVKRLNTRLTAARGALTVARRDAGRLARDQYQGHTDLSVYLRLLLARDPQQAFDQSHVLARAQAGRTATVEQLSAAEKRAEDLAAASRAALQRQRTLAKEQKEQRDAVWSRMRDVEAMLASLSEEQLARLTELERQNTEAAQQKLVTSGALSSTRAPSQQGGEAVRYAVEQVGKPYAWGAEGPESFDCSGLTSTAWSAAGRAIPRTSQEQWRQLPRVPVSQLRPGDLVVYFPEATHVALYIGDGRVVQAPSPGATVKVSPLASNPLLGAVRPDPGSAPLDAYTPPRLPDGAGSGPDTGYDARTT</sequence>